<keyword evidence="2 4" id="KW-0378">Hydrolase</keyword>
<dbReference type="Proteomes" id="UP001595817">
    <property type="component" value="Unassembled WGS sequence"/>
</dbReference>
<keyword evidence="1" id="KW-0645">Protease</keyword>
<keyword evidence="3" id="KW-0865">Zymogen</keyword>
<name>A0ABV8X7E3_9LACT</name>
<dbReference type="InterPro" id="IPR005080">
    <property type="entry name" value="Peptidase_A25"/>
</dbReference>
<evidence type="ECO:0000256" key="2">
    <source>
        <dbReference type="ARBA" id="ARBA00022801"/>
    </source>
</evidence>
<keyword evidence="5" id="KW-1185">Reference proteome</keyword>
<dbReference type="NCBIfam" id="TIGR01441">
    <property type="entry name" value="GPR"/>
    <property type="match status" value="1"/>
</dbReference>
<dbReference type="GO" id="GO:0016787">
    <property type="term" value="F:hydrolase activity"/>
    <property type="evidence" value="ECO:0007669"/>
    <property type="project" value="UniProtKB-KW"/>
</dbReference>
<protein>
    <submittedName>
        <fullName evidence="4">GPR endopeptidase</fullName>
        <ecNumber evidence="4">3.4.24.78</ecNumber>
    </submittedName>
</protein>
<comment type="caution">
    <text evidence="4">The sequence shown here is derived from an EMBL/GenBank/DDBJ whole genome shotgun (WGS) entry which is preliminary data.</text>
</comment>
<evidence type="ECO:0000313" key="4">
    <source>
        <dbReference type="EMBL" id="MFC4411064.1"/>
    </source>
</evidence>
<evidence type="ECO:0000313" key="5">
    <source>
        <dbReference type="Proteomes" id="UP001595817"/>
    </source>
</evidence>
<accession>A0ABV8X7E3</accession>
<dbReference type="HAMAP" id="MF_00626">
    <property type="entry name" value="Germination_prot"/>
    <property type="match status" value="1"/>
</dbReference>
<dbReference type="InterPro" id="IPR023430">
    <property type="entry name" value="Pept_HybD-like_dom_sf"/>
</dbReference>
<dbReference type="SUPFAM" id="SSF53163">
    <property type="entry name" value="HybD-like"/>
    <property type="match status" value="1"/>
</dbReference>
<dbReference type="EMBL" id="JBHSEC010000019">
    <property type="protein sequence ID" value="MFC4411064.1"/>
    <property type="molecule type" value="Genomic_DNA"/>
</dbReference>
<dbReference type="Gene3D" id="3.40.50.1450">
    <property type="entry name" value="HybD-like"/>
    <property type="match status" value="1"/>
</dbReference>
<sequence>METNWYRTDLIDESEEMVQHRTKQEKEKLEDSSGIDFSEKRQGRVQITEIKVDEKGAKAINKKSGTYITLSVPALTADDEDGFKDLEEVMIEKLNSIHEHLKLSSKSTILIVGLGNRTITPDAVGPFAIDRLQDEVPSFFDRDGRMIVYAPGVTGQTGYETSEFVYSLSEGIKPDLILVIDALAARSSTRLCRTIQLTDTGIHPGSGVGNERKEVSKEVMGIPVTAIGVPTVVDGPVMIADALESVFKFLASKIEEANSPSSRLSVTPWLHNSEKEADRAPLKPIFGELSQWSKDEKLQLLEETLSGSEQRIFVTPKDTDQWIFNYATLISSGITKWMSSLS</sequence>
<organism evidence="4 5">
    <name type="scientific">Chungangia koreensis</name>
    <dbReference type="NCBI Taxonomy" id="752657"/>
    <lineage>
        <taxon>Bacteria</taxon>
        <taxon>Bacillati</taxon>
        <taxon>Bacillota</taxon>
        <taxon>Bacilli</taxon>
        <taxon>Lactobacillales</taxon>
        <taxon>Chungangia</taxon>
    </lineage>
</organism>
<gene>
    <name evidence="4" type="primary">gpr</name>
    <name evidence="4" type="ORF">ACFOZY_11610</name>
</gene>
<dbReference type="Pfam" id="PF03418">
    <property type="entry name" value="Peptidase_A25"/>
    <property type="match status" value="1"/>
</dbReference>
<evidence type="ECO:0000256" key="3">
    <source>
        <dbReference type="ARBA" id="ARBA00023145"/>
    </source>
</evidence>
<dbReference type="PIRSF" id="PIRSF019549">
    <property type="entry name" value="Peptidase_A25"/>
    <property type="match status" value="1"/>
</dbReference>
<reference evidence="5" key="1">
    <citation type="journal article" date="2019" name="Int. J. Syst. Evol. Microbiol.">
        <title>The Global Catalogue of Microorganisms (GCM) 10K type strain sequencing project: providing services to taxonomists for standard genome sequencing and annotation.</title>
        <authorList>
            <consortium name="The Broad Institute Genomics Platform"/>
            <consortium name="The Broad Institute Genome Sequencing Center for Infectious Disease"/>
            <person name="Wu L."/>
            <person name="Ma J."/>
        </authorList>
    </citation>
    <scope>NUCLEOTIDE SEQUENCE [LARGE SCALE GENOMIC DNA]</scope>
    <source>
        <strain evidence="5">CCUG 59778</strain>
    </source>
</reference>
<dbReference type="EC" id="3.4.24.78" evidence="4"/>
<evidence type="ECO:0000256" key="1">
    <source>
        <dbReference type="ARBA" id="ARBA00022670"/>
    </source>
</evidence>
<proteinExistence type="inferred from homology"/>